<comment type="caution">
    <text evidence="1">The sequence shown here is derived from an EMBL/GenBank/DDBJ whole genome shotgun (WGS) entry which is preliminary data.</text>
</comment>
<reference evidence="1 2" key="1">
    <citation type="journal article" date="2021" name="Hortic Res">
        <title>High-quality reference genome and annotation aids understanding of berry development for evergreen blueberry (Vaccinium darrowii).</title>
        <authorList>
            <person name="Yu J."/>
            <person name="Hulse-Kemp A.M."/>
            <person name="Babiker E."/>
            <person name="Staton M."/>
        </authorList>
    </citation>
    <scope>NUCLEOTIDE SEQUENCE [LARGE SCALE GENOMIC DNA]</scope>
    <source>
        <strain evidence="2">cv. NJ 8807/NJ 8810</strain>
        <tissue evidence="1">Young leaf</tissue>
    </source>
</reference>
<accession>A0ACB7ZA75</accession>
<name>A0ACB7ZA75_9ERIC</name>
<dbReference type="Proteomes" id="UP000828048">
    <property type="component" value="Chromosome 12"/>
</dbReference>
<organism evidence="1 2">
    <name type="scientific">Vaccinium darrowii</name>
    <dbReference type="NCBI Taxonomy" id="229202"/>
    <lineage>
        <taxon>Eukaryota</taxon>
        <taxon>Viridiplantae</taxon>
        <taxon>Streptophyta</taxon>
        <taxon>Embryophyta</taxon>
        <taxon>Tracheophyta</taxon>
        <taxon>Spermatophyta</taxon>
        <taxon>Magnoliopsida</taxon>
        <taxon>eudicotyledons</taxon>
        <taxon>Gunneridae</taxon>
        <taxon>Pentapetalae</taxon>
        <taxon>asterids</taxon>
        <taxon>Ericales</taxon>
        <taxon>Ericaceae</taxon>
        <taxon>Vaccinioideae</taxon>
        <taxon>Vaccinieae</taxon>
        <taxon>Vaccinium</taxon>
    </lineage>
</organism>
<keyword evidence="2" id="KW-1185">Reference proteome</keyword>
<protein>
    <submittedName>
        <fullName evidence="1">Uncharacterized protein</fullName>
    </submittedName>
</protein>
<proteinExistence type="predicted"/>
<gene>
    <name evidence="1" type="ORF">Vadar_005820</name>
</gene>
<evidence type="ECO:0000313" key="2">
    <source>
        <dbReference type="Proteomes" id="UP000828048"/>
    </source>
</evidence>
<evidence type="ECO:0000313" key="1">
    <source>
        <dbReference type="EMBL" id="KAH7862507.1"/>
    </source>
</evidence>
<dbReference type="EMBL" id="CM037162">
    <property type="protein sequence ID" value="KAH7862507.1"/>
    <property type="molecule type" value="Genomic_DNA"/>
</dbReference>
<sequence length="288" mass="32320">MRCKKHLTDLTSSIGVCATCLTERLSALIDAQALAEGAQLARSLKADHQQDRFRKSDAGHPPPLVFPRSVSPYISHRKSDYARPNQHHQHTLSDQLFFSTPQLGPTVVPEEPKSGNFCLLSRLFFRSRPASASSSSTRPSWFSNMLYSPSRRQKREPNRSSVDGDRRPQRRWRSDRGMSPARVSDCRGDDAECGEYSSEEWKQTPQRPTATPLRRGGHSRNVSGLKFCLSPLVRASPSWQWNQKGIMQPEVSIHGEVRVPAVGPRLSTGAANRSRKIADFGRCNHGHR</sequence>